<evidence type="ECO:0000256" key="7">
    <source>
        <dbReference type="ARBA" id="ARBA00022840"/>
    </source>
</evidence>
<dbReference type="Proteomes" id="UP001276854">
    <property type="component" value="Unassembled WGS sequence"/>
</dbReference>
<dbReference type="InterPro" id="IPR027417">
    <property type="entry name" value="P-loop_NTPase"/>
</dbReference>
<evidence type="ECO:0000256" key="2">
    <source>
        <dbReference type="ARBA" id="ARBA00022515"/>
    </source>
</evidence>
<evidence type="ECO:0000256" key="11">
    <source>
        <dbReference type="NCBIfam" id="TIGR00665"/>
    </source>
</evidence>
<evidence type="ECO:0000256" key="4">
    <source>
        <dbReference type="ARBA" id="ARBA00022741"/>
    </source>
</evidence>
<evidence type="ECO:0000313" key="14">
    <source>
        <dbReference type="EMBL" id="MDW2797820.1"/>
    </source>
</evidence>
<dbReference type="InterPro" id="IPR016136">
    <property type="entry name" value="DNA_helicase_N/primase_C"/>
</dbReference>
<dbReference type="RefSeq" id="WP_318064064.1">
    <property type="nucleotide sequence ID" value="NZ_JAWONS010000133.1"/>
</dbReference>
<dbReference type="SUPFAM" id="SSF48024">
    <property type="entry name" value="N-terminal domain of DnaB helicase"/>
    <property type="match status" value="1"/>
</dbReference>
<keyword evidence="15" id="KW-1185">Reference proteome</keyword>
<evidence type="ECO:0000256" key="10">
    <source>
        <dbReference type="ARBA" id="ARBA00048954"/>
    </source>
</evidence>
<dbReference type="Gene3D" id="1.10.860.10">
    <property type="entry name" value="DNAb Helicase, Chain A"/>
    <property type="match status" value="1"/>
</dbReference>
<evidence type="ECO:0000256" key="3">
    <source>
        <dbReference type="ARBA" id="ARBA00022705"/>
    </source>
</evidence>
<evidence type="ECO:0000256" key="8">
    <source>
        <dbReference type="ARBA" id="ARBA00023125"/>
    </source>
</evidence>
<dbReference type="PROSITE" id="PS51199">
    <property type="entry name" value="SF4_HELICASE"/>
    <property type="match status" value="1"/>
</dbReference>
<protein>
    <recommendedName>
        <fullName evidence="11 12">Replicative DNA helicase</fullName>
        <ecNumber evidence="11 12">5.6.2.3</ecNumber>
    </recommendedName>
</protein>
<evidence type="ECO:0000256" key="9">
    <source>
        <dbReference type="ARBA" id="ARBA00023235"/>
    </source>
</evidence>
<dbReference type="GO" id="GO:0016787">
    <property type="term" value="F:hydrolase activity"/>
    <property type="evidence" value="ECO:0007669"/>
    <property type="project" value="UniProtKB-KW"/>
</dbReference>
<sequence length="444" mass="49495">MDEALIKRILPHSIEAEQSVIGSMLMDRDAIIAASEIVTAGDFYQHQYGVMFEAMLELFNENLPVDLITLQNRLKEKDVPPEVSSLEFVRDIITTVPTSANVKSYAKIVRDKAVLRRLIKVNEDIANTCYAGKEPLENILASTEKTIFDLLQNRNSGDFVPIRQVAMNVLEKIEEASKNQGTVTGIPTGFIDLDYKTSGLQPSDFVLIAARPSMGKTAFVLNLVDHIAVKKGLPAMVFSLEMSKEQLVNRMLAMESNVDSQKLRTGTLSDSDWDAVVEGIGVIGNSKLIIDDTPGISIMELRSRCRKMKLEYGLSIVIIDYLQLMSGSGKGGDNRQQEISEISRSLKALARELSAPVIALSQLSRACETRQDHRPMLSDLRESGAIEQDADVVMFLYRDDYYNKDTDMPNIAEVIIAKQRNGPIGTVNLVWRPEYTKFANMARQ</sequence>
<dbReference type="PANTHER" id="PTHR30153:SF2">
    <property type="entry name" value="REPLICATIVE DNA HELICASE"/>
    <property type="match status" value="1"/>
</dbReference>
<keyword evidence="8 12" id="KW-0238">DNA-binding</keyword>
<evidence type="ECO:0000256" key="1">
    <source>
        <dbReference type="ARBA" id="ARBA00008428"/>
    </source>
</evidence>
<organism evidence="14 15">
    <name type="scientific">Clostridium boliviensis</name>
    <dbReference type="NCBI Taxonomy" id="318465"/>
    <lineage>
        <taxon>Bacteria</taxon>
        <taxon>Bacillati</taxon>
        <taxon>Bacillota</taxon>
        <taxon>Clostridia</taxon>
        <taxon>Eubacteriales</taxon>
        <taxon>Clostridiaceae</taxon>
        <taxon>Clostridium</taxon>
    </lineage>
</organism>
<evidence type="ECO:0000259" key="13">
    <source>
        <dbReference type="PROSITE" id="PS51199"/>
    </source>
</evidence>
<dbReference type="SUPFAM" id="SSF52540">
    <property type="entry name" value="P-loop containing nucleoside triphosphate hydrolases"/>
    <property type="match status" value="1"/>
</dbReference>
<dbReference type="GO" id="GO:0003678">
    <property type="term" value="F:DNA helicase activity"/>
    <property type="evidence" value="ECO:0007669"/>
    <property type="project" value="UniProtKB-EC"/>
</dbReference>
<evidence type="ECO:0000256" key="6">
    <source>
        <dbReference type="ARBA" id="ARBA00022806"/>
    </source>
</evidence>
<dbReference type="Gene3D" id="3.40.50.300">
    <property type="entry name" value="P-loop containing nucleotide triphosphate hydrolases"/>
    <property type="match status" value="1"/>
</dbReference>
<dbReference type="Pfam" id="PF03796">
    <property type="entry name" value="DnaB_C"/>
    <property type="match status" value="1"/>
</dbReference>
<comment type="function">
    <text evidence="12">The main replicative DNA helicase, it participates in initiation and elongation during chromosome replication. Travels ahead of the DNA replisome, separating dsDNA into templates for DNA synthesis. A processive ATP-dependent 5'-3' DNA helicase it has DNA-dependent ATPase activity.</text>
</comment>
<dbReference type="Pfam" id="PF00772">
    <property type="entry name" value="DnaB"/>
    <property type="match status" value="1"/>
</dbReference>
<dbReference type="InterPro" id="IPR007693">
    <property type="entry name" value="DNA_helicase_DnaB-like_N"/>
</dbReference>
<dbReference type="CDD" id="cd00984">
    <property type="entry name" value="DnaB_C"/>
    <property type="match status" value="1"/>
</dbReference>
<keyword evidence="6 12" id="KW-0347">Helicase</keyword>
<dbReference type="NCBIfam" id="NF004384">
    <property type="entry name" value="PRK05748.1"/>
    <property type="match status" value="1"/>
</dbReference>
<evidence type="ECO:0000256" key="5">
    <source>
        <dbReference type="ARBA" id="ARBA00022801"/>
    </source>
</evidence>
<keyword evidence="4 12" id="KW-0547">Nucleotide-binding</keyword>
<keyword evidence="5 12" id="KW-0378">Hydrolase</keyword>
<keyword evidence="3 12" id="KW-0235">DNA replication</keyword>
<dbReference type="InterPro" id="IPR007692">
    <property type="entry name" value="DNA_helicase_DnaB"/>
</dbReference>
<dbReference type="NCBIfam" id="TIGR00665">
    <property type="entry name" value="DnaB"/>
    <property type="match status" value="1"/>
</dbReference>
<reference evidence="14 15" key="1">
    <citation type="submission" date="2023-10" db="EMBL/GenBank/DDBJ databases">
        <title>A novel Glycoside Hydrolase 43-Like Enzyme from Clostrdium boliviensis is an Endo-xylanase, and a Candidate for Xylooligosaccharides Production from Different Xylan Substrates.</title>
        <authorList>
            <person name="Alvarez M.T."/>
            <person name="Rocabado-Villegas L.R."/>
            <person name="Salas-Veizaga D.M."/>
            <person name="Linares-Pasten J.A."/>
            <person name="Gudmundsdottir E.E."/>
            <person name="Hreggvidsson G.O."/>
            <person name="Adlercreutz P."/>
            <person name="Nordberg Karlsson E."/>
        </authorList>
    </citation>
    <scope>NUCLEOTIDE SEQUENCE [LARGE SCALE GENOMIC DNA]</scope>
    <source>
        <strain evidence="14 15">E-1</strain>
    </source>
</reference>
<dbReference type="EMBL" id="JAWONS010000133">
    <property type="protein sequence ID" value="MDW2797820.1"/>
    <property type="molecule type" value="Genomic_DNA"/>
</dbReference>
<evidence type="ECO:0000256" key="12">
    <source>
        <dbReference type="RuleBase" id="RU362085"/>
    </source>
</evidence>
<evidence type="ECO:0000313" key="15">
    <source>
        <dbReference type="Proteomes" id="UP001276854"/>
    </source>
</evidence>
<name>A0ABU4GLF7_9CLOT</name>
<dbReference type="InterPro" id="IPR007694">
    <property type="entry name" value="DNA_helicase_DnaB-like_C"/>
</dbReference>
<comment type="similarity">
    <text evidence="1 12">Belongs to the helicase family. DnaB subfamily.</text>
</comment>
<proteinExistence type="inferred from homology"/>
<gene>
    <name evidence="14" type="primary">dnaB</name>
    <name evidence="14" type="ORF">RZO55_09575</name>
</gene>
<dbReference type="InterPro" id="IPR036185">
    <property type="entry name" value="DNA_heli_DnaB-like_N_sf"/>
</dbReference>
<comment type="caution">
    <text evidence="14">The sequence shown here is derived from an EMBL/GenBank/DDBJ whole genome shotgun (WGS) entry which is preliminary data.</text>
</comment>
<dbReference type="EC" id="5.6.2.3" evidence="11 12"/>
<keyword evidence="9" id="KW-0413">Isomerase</keyword>
<accession>A0ABU4GLF7</accession>
<feature type="domain" description="SF4 helicase" evidence="13">
    <location>
        <begin position="179"/>
        <end position="444"/>
    </location>
</feature>
<comment type="catalytic activity">
    <reaction evidence="10 12">
        <text>ATP + H2O = ADP + phosphate + H(+)</text>
        <dbReference type="Rhea" id="RHEA:13065"/>
        <dbReference type="ChEBI" id="CHEBI:15377"/>
        <dbReference type="ChEBI" id="CHEBI:15378"/>
        <dbReference type="ChEBI" id="CHEBI:30616"/>
        <dbReference type="ChEBI" id="CHEBI:43474"/>
        <dbReference type="ChEBI" id="CHEBI:456216"/>
        <dbReference type="EC" id="5.6.2.3"/>
    </reaction>
</comment>
<keyword evidence="7 12" id="KW-0067">ATP-binding</keyword>
<dbReference type="PANTHER" id="PTHR30153">
    <property type="entry name" value="REPLICATIVE DNA HELICASE DNAB"/>
    <property type="match status" value="1"/>
</dbReference>
<keyword evidence="2 12" id="KW-0639">Primosome</keyword>